<gene>
    <name evidence="3" type="ORF">HMPREF0634_0496</name>
</gene>
<accession>E0E3K2</accession>
<dbReference type="InterPro" id="IPR015942">
    <property type="entry name" value="Asp/Glu/hydantoin_racemase"/>
</dbReference>
<organism evidence="3 4">
    <name type="scientific">Peptostreptococcus stomatis DSM 17678</name>
    <dbReference type="NCBI Taxonomy" id="596315"/>
    <lineage>
        <taxon>Bacteria</taxon>
        <taxon>Bacillati</taxon>
        <taxon>Bacillota</taxon>
        <taxon>Clostridia</taxon>
        <taxon>Peptostreptococcales</taxon>
        <taxon>Peptostreptococcaceae</taxon>
        <taxon>Peptostreptococcus</taxon>
    </lineage>
</organism>
<evidence type="ECO:0000256" key="2">
    <source>
        <dbReference type="ARBA" id="ARBA00023235"/>
    </source>
</evidence>
<protein>
    <submittedName>
        <fullName evidence="3">Aspartate racemase</fullName>
        <ecNumber evidence="3">5.1.1.13</ecNumber>
    </submittedName>
</protein>
<keyword evidence="2 3" id="KW-0413">Isomerase</keyword>
<name>E0E3K2_9FIRM</name>
<dbReference type="STRING" id="596315.HMPREF0634_0496"/>
<evidence type="ECO:0000313" key="3">
    <source>
        <dbReference type="EMBL" id="EFM64560.1"/>
    </source>
</evidence>
<dbReference type="Proteomes" id="UP000003244">
    <property type="component" value="Unassembled WGS sequence"/>
</dbReference>
<dbReference type="Pfam" id="PF01177">
    <property type="entry name" value="Asp_Glu_race"/>
    <property type="match status" value="1"/>
</dbReference>
<evidence type="ECO:0000256" key="1">
    <source>
        <dbReference type="ARBA" id="ARBA00007847"/>
    </source>
</evidence>
<dbReference type="InterPro" id="IPR004380">
    <property type="entry name" value="Asp_race"/>
</dbReference>
<dbReference type="RefSeq" id="WP_007789885.1">
    <property type="nucleotide sequence ID" value="NZ_ADGQ01000057.1"/>
</dbReference>
<keyword evidence="4" id="KW-1185">Reference proteome</keyword>
<dbReference type="OrthoDB" id="9803739at2"/>
<dbReference type="AlphaFoldDB" id="E0E3K2"/>
<dbReference type="Gene3D" id="3.40.50.1860">
    <property type="match status" value="2"/>
</dbReference>
<dbReference type="InterPro" id="IPR001920">
    <property type="entry name" value="Asp/Glu_race"/>
</dbReference>
<comment type="similarity">
    <text evidence="1">Belongs to the aspartate/glutamate racemases family.</text>
</comment>
<dbReference type="PANTHER" id="PTHR21198:SF7">
    <property type="entry name" value="ASPARTATE-GLUTAMATE RACEMASE FAMILY"/>
    <property type="match status" value="1"/>
</dbReference>
<dbReference type="EC" id="5.1.1.13" evidence="3"/>
<comment type="caution">
    <text evidence="3">The sequence shown here is derived from an EMBL/GenBank/DDBJ whole genome shotgun (WGS) entry which is preliminary data.</text>
</comment>
<dbReference type="GO" id="GO:0047689">
    <property type="term" value="F:aspartate racemase activity"/>
    <property type="evidence" value="ECO:0007669"/>
    <property type="project" value="UniProtKB-EC"/>
</dbReference>
<reference evidence="3 4" key="1">
    <citation type="submission" date="2010-08" db="EMBL/GenBank/DDBJ databases">
        <authorList>
            <person name="Harkins D.M."/>
            <person name="Madupu R."/>
            <person name="Durkin A.S."/>
            <person name="Torralba M."/>
            <person name="Methe B."/>
            <person name="Sutton G.G."/>
            <person name="Nelson K.E."/>
        </authorList>
    </citation>
    <scope>NUCLEOTIDE SEQUENCE [LARGE SCALE GENOMIC DNA]</scope>
    <source>
        <strain evidence="3 4">DSM 17678</strain>
    </source>
</reference>
<dbReference type="PANTHER" id="PTHR21198">
    <property type="entry name" value="GLUTAMATE RACEMASE"/>
    <property type="match status" value="1"/>
</dbReference>
<proteinExistence type="inferred from homology"/>
<dbReference type="NCBIfam" id="TIGR00035">
    <property type="entry name" value="asp_race"/>
    <property type="match status" value="1"/>
</dbReference>
<sequence>MTKDITVGVLGGLGPMATVYFYDMVVEMTDARRDQDHLDMIIMNRATTPDRTAYIIGSSDASPLEYISSDAKRLEAAGADFLVLTCNTAHYFYKDIVEGLGVPLINMIEETVVHAKKQGHRKIGILATTGNIRTGLYQDMCVAQSMDYYVPTQQVQDMVMDIIYNQVKAGKKADMDQFNKIIEVLKAEGCDCAILGCTELSIIKKDEKLPNDFFVDSSEVLAMTTILKAGRKLKEDYQI</sequence>
<dbReference type="SUPFAM" id="SSF53681">
    <property type="entry name" value="Aspartate/glutamate racemase"/>
    <property type="match status" value="2"/>
</dbReference>
<dbReference type="eggNOG" id="COG1794">
    <property type="taxonomic scope" value="Bacteria"/>
</dbReference>
<evidence type="ECO:0000313" key="4">
    <source>
        <dbReference type="Proteomes" id="UP000003244"/>
    </source>
</evidence>
<dbReference type="GeneID" id="84800841"/>
<dbReference type="EMBL" id="ADGQ01000057">
    <property type="protein sequence ID" value="EFM64560.1"/>
    <property type="molecule type" value="Genomic_DNA"/>
</dbReference>